<keyword evidence="1" id="KW-0812">Transmembrane</keyword>
<evidence type="ECO:0000313" key="2">
    <source>
        <dbReference type="EMBL" id="ASI13589.1"/>
    </source>
</evidence>
<name>A0A218NM87_9ARCH</name>
<organism evidence="2 3">
    <name type="scientific">Candidatus Mancarchaeum acidiphilum</name>
    <dbReference type="NCBI Taxonomy" id="1920749"/>
    <lineage>
        <taxon>Archaea</taxon>
        <taxon>Candidatus Micrarchaeota</taxon>
        <taxon>Candidatus Mancarchaeum</taxon>
    </lineage>
</organism>
<proteinExistence type="predicted"/>
<keyword evidence="1" id="KW-1133">Transmembrane helix</keyword>
<dbReference type="Proteomes" id="UP000197679">
    <property type="component" value="Chromosome"/>
</dbReference>
<evidence type="ECO:0000313" key="3">
    <source>
        <dbReference type="Proteomes" id="UP000197679"/>
    </source>
</evidence>
<keyword evidence="1" id="KW-0472">Membrane</keyword>
<dbReference type="KEGG" id="marh:Mia14_0258"/>
<dbReference type="RefSeq" id="WP_124216868.1">
    <property type="nucleotide sequence ID" value="NZ_CP019964.1"/>
</dbReference>
<sequence length="113" mass="12532">MMNGFMIESDIIFAVMISSVAFILFYSYTLDSNNTLYNEAIKSSDTLYVNMEIQHFVHLGDSGNSAFSNLAVPFNASIKPFNPFDCSANCSANSNSINRLVYLKGSIYEISVN</sequence>
<evidence type="ECO:0000256" key="1">
    <source>
        <dbReference type="SAM" id="Phobius"/>
    </source>
</evidence>
<reference evidence="2 3" key="1">
    <citation type="journal article" date="2017" name="Nat. Commun.">
        <title>'ARMAN' archaea depend on association with euryarchaeal host in culture and in situ.</title>
        <authorList>
            <person name="Golyshina O."/>
            <person name="Toshchakov S."/>
            <person name="Makarova K."/>
            <person name="Gavrilov S."/>
            <person name="Korzhenkov A."/>
            <person name="La Cono V."/>
            <person name="Arcadi E."/>
            <person name="Nechitaylo T."/>
            <person name="Ferrer M."/>
            <person name="Kublanov I."/>
            <person name="Wolf Y."/>
            <person name="Yakimov M."/>
            <person name="Golyshin P."/>
            <person name="Slesarev A."/>
            <person name="Kozyavkin S."/>
        </authorList>
    </citation>
    <scope>NUCLEOTIDE SEQUENCE [LARGE SCALE GENOMIC DNA]</scope>
    <source>
        <strain evidence="2 3">Mia14</strain>
    </source>
</reference>
<dbReference type="GeneID" id="33313816"/>
<accession>A0A218NM87</accession>
<dbReference type="EMBL" id="CP019964">
    <property type="protein sequence ID" value="ASI13589.1"/>
    <property type="molecule type" value="Genomic_DNA"/>
</dbReference>
<protein>
    <submittedName>
        <fullName evidence="2">Uncharacterized protein</fullName>
    </submittedName>
</protein>
<gene>
    <name evidence="2" type="ORF">Mia14_0258</name>
</gene>
<feature type="transmembrane region" description="Helical" evidence="1">
    <location>
        <begin position="12"/>
        <end position="30"/>
    </location>
</feature>
<dbReference type="AlphaFoldDB" id="A0A218NM87"/>
<keyword evidence="3" id="KW-1185">Reference proteome</keyword>